<dbReference type="EMBL" id="JAGFBS010000003">
    <property type="protein sequence ID" value="KAG6380275.1"/>
    <property type="molecule type" value="Genomic_DNA"/>
</dbReference>
<dbReference type="Proteomes" id="UP000683000">
    <property type="component" value="Unassembled WGS sequence"/>
</dbReference>
<gene>
    <name evidence="2" type="ORF">JVT61DRAFT_8374</name>
</gene>
<reference evidence="2" key="1">
    <citation type="submission" date="2021-03" db="EMBL/GenBank/DDBJ databases">
        <title>Evolutionary innovations through gain and loss of genes in the ectomycorrhizal Boletales.</title>
        <authorList>
            <person name="Wu G."/>
            <person name="Miyauchi S."/>
            <person name="Morin E."/>
            <person name="Yang Z.-L."/>
            <person name="Xu J."/>
            <person name="Martin F.M."/>
        </authorList>
    </citation>
    <scope>NUCLEOTIDE SEQUENCE</scope>
    <source>
        <strain evidence="2">BR01</strain>
    </source>
</reference>
<protein>
    <submittedName>
        <fullName evidence="2">Uncharacterized protein</fullName>
    </submittedName>
</protein>
<feature type="region of interest" description="Disordered" evidence="1">
    <location>
        <begin position="1"/>
        <end position="167"/>
    </location>
</feature>
<name>A0A8I2YX40_9AGAM</name>
<evidence type="ECO:0000313" key="2">
    <source>
        <dbReference type="EMBL" id="KAG6380275.1"/>
    </source>
</evidence>
<sequence length="199" mass="21169">MPVSSVPVRSSAMSSPAVVTPTSSMTTSAPSTTTPPTASSSLGPHPEPPNVPSQSAKPDKGKAKAKENDQGAEPGQSTTCQTRNRGHLVMHQDDKRKGKGNSKADTMTRKGSKDRDGGDKDQESQMVIEKGAKTNAEEETQGRSCQRAAPSKWTQRGKSHARSKVPEATTLADDACPLDKQDDCDRCIKLQRTCVPIEG</sequence>
<accession>A0A8I2YX40</accession>
<feature type="compositionally biased region" description="Basic and acidic residues" evidence="1">
    <location>
        <begin position="57"/>
        <end position="69"/>
    </location>
</feature>
<feature type="compositionally biased region" description="Low complexity" evidence="1">
    <location>
        <begin position="1"/>
        <end position="41"/>
    </location>
</feature>
<evidence type="ECO:0000256" key="1">
    <source>
        <dbReference type="SAM" id="MobiDB-lite"/>
    </source>
</evidence>
<feature type="compositionally biased region" description="Basic and acidic residues" evidence="1">
    <location>
        <begin position="106"/>
        <end position="123"/>
    </location>
</feature>
<evidence type="ECO:0000313" key="3">
    <source>
        <dbReference type="Proteomes" id="UP000683000"/>
    </source>
</evidence>
<proteinExistence type="predicted"/>
<organism evidence="2 3">
    <name type="scientific">Boletus reticuloceps</name>
    <dbReference type="NCBI Taxonomy" id="495285"/>
    <lineage>
        <taxon>Eukaryota</taxon>
        <taxon>Fungi</taxon>
        <taxon>Dikarya</taxon>
        <taxon>Basidiomycota</taxon>
        <taxon>Agaricomycotina</taxon>
        <taxon>Agaricomycetes</taxon>
        <taxon>Agaricomycetidae</taxon>
        <taxon>Boletales</taxon>
        <taxon>Boletineae</taxon>
        <taxon>Boletaceae</taxon>
        <taxon>Boletoideae</taxon>
        <taxon>Boletus</taxon>
    </lineage>
</organism>
<comment type="caution">
    <text evidence="2">The sequence shown here is derived from an EMBL/GenBank/DDBJ whole genome shotgun (WGS) entry which is preliminary data.</text>
</comment>
<keyword evidence="3" id="KW-1185">Reference proteome</keyword>
<dbReference type="AlphaFoldDB" id="A0A8I2YX40"/>